<sequence length="183" mass="21649">MQMTLTRQHHAGEMQSFIDGSMTEIDAIYGYADFLFERKKKKRASPYISNTIPAIQAFAESFEQSIASYCKYAFANNIRCKCGYFYIISNPSFPEMYKLGFSLDCVDRLKQYQTYCPARDFKLEFYLAVSNARQVERLVMHILGERMQNEWFKSTDIRGDWKMLTKEIALNTRENNRFYYKPI</sequence>
<dbReference type="KEGG" id="vg:65113410"/>
<name>A0A2S1PG68_9CAUD</name>
<keyword evidence="3" id="KW-1185">Reference proteome</keyword>
<dbReference type="Proteomes" id="UP000246994">
    <property type="component" value="Segment"/>
</dbReference>
<organism evidence="2 3">
    <name type="scientific">Aeromonas phage 60AhydR15PP</name>
    <dbReference type="NCBI Taxonomy" id="2163979"/>
    <lineage>
        <taxon>Viruses</taxon>
        <taxon>Duplodnaviria</taxon>
        <taxon>Heunggongvirae</taxon>
        <taxon>Uroviricota</taxon>
        <taxon>Caudoviricetes</taxon>
        <taxon>Pantevenvirales</taxon>
        <taxon>Straboviridae</taxon>
        <taxon>Tulanevirus</taxon>
        <taxon>Tulanevirus 60ahydrpp</taxon>
    </lineage>
</organism>
<dbReference type="InterPro" id="IPR018306">
    <property type="entry name" value="Phage_T5_Orf172_DNA-bd"/>
</dbReference>
<protein>
    <recommendedName>
        <fullName evidence="1">Bacteriophage T5 Orf172 DNA-binding domain-containing protein</fullName>
    </recommendedName>
</protein>
<dbReference type="EMBL" id="MH179477">
    <property type="protein sequence ID" value="AWH15569.1"/>
    <property type="molecule type" value="Genomic_DNA"/>
</dbReference>
<dbReference type="GeneID" id="65113410"/>
<evidence type="ECO:0000313" key="3">
    <source>
        <dbReference type="Proteomes" id="UP000246994"/>
    </source>
</evidence>
<feature type="domain" description="Bacteriophage T5 Orf172 DNA-binding" evidence="1">
    <location>
        <begin position="83"/>
        <end position="154"/>
    </location>
</feature>
<accession>A0A2S1PG68</accession>
<evidence type="ECO:0000313" key="2">
    <source>
        <dbReference type="EMBL" id="AWH15569.1"/>
    </source>
</evidence>
<proteinExistence type="predicted"/>
<reference evidence="2 3" key="1">
    <citation type="submission" date="2018-04" db="EMBL/GenBank/DDBJ databases">
        <title>Complete genome sequences of new Aeromonas and Pseudomonas phages promising in phage therapy dedicated to aquaculture.</title>
        <authorList>
            <person name="Kolsut J."/>
            <person name="Wojcik E."/>
            <person name="Wojtasik A."/>
            <person name="Dastych J."/>
        </authorList>
    </citation>
    <scope>NUCLEOTIDE SEQUENCE [LARGE SCALE GENOMIC DNA]</scope>
</reference>
<evidence type="ECO:0000259" key="1">
    <source>
        <dbReference type="Pfam" id="PF10544"/>
    </source>
</evidence>
<dbReference type="RefSeq" id="YP_010095773.1">
    <property type="nucleotide sequence ID" value="NC_055747.1"/>
</dbReference>
<dbReference type="Pfam" id="PF10544">
    <property type="entry name" value="T5orf172"/>
    <property type="match status" value="1"/>
</dbReference>